<gene>
    <name evidence="2" type="ORF">KQI75_05095</name>
</gene>
<evidence type="ECO:0000313" key="2">
    <source>
        <dbReference type="EMBL" id="MBU5490000.1"/>
    </source>
</evidence>
<sequence>MLIPEQVWREYQRGVDYNNRIDLYDRVKTNENFFIGRQWEGLNVTTLDPLIFNVLRRVVNLFISMLVSDDISVTAQPFQAVPNGEQMQKVIDRSVASVIERAGVKSKNRYMLRNACVDGDGCFYIRFDPDKESGQGVAGDIAVDLIENTDVFFGNPAVDDVQRQPYIILSMRRSVDSVRQEAMRRGLSKSEAEGIRPDSLLEPQYDAQTDDCDNMVTVLLRMQRTEHGISFYKCTQNTVVMEETLTPYRMYPLAYMSWMKVKNCYHGESPITEAIPNQIAINKLYSMYVQCIKHVAFPKIIYDVTRFPSGYSSDVGKAIGMRGNPNEAIVTAFQAPDISEQVMTLLEQMKRDTMELMGASDTALGNVKPENTSAIVTVQQATIAPLELVKMEFYRFVEDCVRIFVDLMRVHYGVRTVCLTDDAGEETAQQIDFGKLDTLSLELNVEVGSSAYWSETMQTVTNDNLLAQGIITDPVLYVENIPDNQIRGKSRLLRALKEQKDSGQLPDIHPSSKTKQAADAQTSQQ</sequence>
<keyword evidence="3" id="KW-1185">Reference proteome</keyword>
<dbReference type="Pfam" id="PF16510">
    <property type="entry name" value="P22_portal"/>
    <property type="match status" value="1"/>
</dbReference>
<comment type="caution">
    <text evidence="2">The sequence shown here is derived from an EMBL/GenBank/DDBJ whole genome shotgun (WGS) entry which is preliminary data.</text>
</comment>
<dbReference type="Proteomes" id="UP000783588">
    <property type="component" value="Unassembled WGS sequence"/>
</dbReference>
<protein>
    <recommendedName>
        <fullName evidence="4">Phage portal protein</fullName>
    </recommendedName>
</protein>
<dbReference type="InterPro" id="IPR032427">
    <property type="entry name" value="P22_portal"/>
</dbReference>
<evidence type="ECO:0000256" key="1">
    <source>
        <dbReference type="SAM" id="MobiDB-lite"/>
    </source>
</evidence>
<feature type="compositionally biased region" description="Polar residues" evidence="1">
    <location>
        <begin position="511"/>
        <end position="525"/>
    </location>
</feature>
<reference evidence="2 3" key="1">
    <citation type="submission" date="2021-06" db="EMBL/GenBank/DDBJ databases">
        <authorList>
            <person name="Sun Q."/>
            <person name="Li D."/>
        </authorList>
    </citation>
    <scope>NUCLEOTIDE SEQUENCE [LARGE SCALE GENOMIC DNA]</scope>
    <source>
        <strain evidence="2 3">MSJd-7</strain>
    </source>
</reference>
<evidence type="ECO:0008006" key="4">
    <source>
        <dbReference type="Google" id="ProtNLM"/>
    </source>
</evidence>
<feature type="region of interest" description="Disordered" evidence="1">
    <location>
        <begin position="499"/>
        <end position="525"/>
    </location>
</feature>
<evidence type="ECO:0000313" key="3">
    <source>
        <dbReference type="Proteomes" id="UP000783588"/>
    </source>
</evidence>
<dbReference type="EMBL" id="JAHLQI010000002">
    <property type="protein sequence ID" value="MBU5490000.1"/>
    <property type="molecule type" value="Genomic_DNA"/>
</dbReference>
<accession>A0ABS6ET39</accession>
<name>A0ABS6ET39_9FIRM</name>
<proteinExistence type="predicted"/>
<organism evidence="2 3">
    <name type="scientific">Butyricicoccus intestinisimiae</name>
    <dbReference type="NCBI Taxonomy" id="2841509"/>
    <lineage>
        <taxon>Bacteria</taxon>
        <taxon>Bacillati</taxon>
        <taxon>Bacillota</taxon>
        <taxon>Clostridia</taxon>
        <taxon>Eubacteriales</taxon>
        <taxon>Butyricicoccaceae</taxon>
        <taxon>Butyricicoccus</taxon>
    </lineage>
</organism>
<dbReference type="RefSeq" id="WP_216469648.1">
    <property type="nucleotide sequence ID" value="NZ_JAHLQI010000002.1"/>
</dbReference>